<reference evidence="1 2" key="1">
    <citation type="submission" date="2020-03" db="EMBL/GenBank/DDBJ databases">
        <title>Dissostichus mawsoni Genome sequencing and assembly.</title>
        <authorList>
            <person name="Park H."/>
        </authorList>
    </citation>
    <scope>NUCLEOTIDE SEQUENCE [LARGE SCALE GENOMIC DNA]</scope>
    <source>
        <strain evidence="1">DM0001</strain>
        <tissue evidence="1">Muscle</tissue>
    </source>
</reference>
<comment type="caution">
    <text evidence="1">The sequence shown here is derived from an EMBL/GenBank/DDBJ whole genome shotgun (WGS) entry which is preliminary data.</text>
</comment>
<evidence type="ECO:0000313" key="2">
    <source>
        <dbReference type="Proteomes" id="UP000518266"/>
    </source>
</evidence>
<dbReference type="AlphaFoldDB" id="A0A7J5XRL1"/>
<dbReference type="Proteomes" id="UP000518266">
    <property type="component" value="Unassembled WGS sequence"/>
</dbReference>
<dbReference type="EMBL" id="JAAKFY010000021">
    <property type="protein sequence ID" value="KAF3839776.1"/>
    <property type="molecule type" value="Genomic_DNA"/>
</dbReference>
<sequence length="307" mass="34068">MSSSHQYYISLYGDRSLYELHKQTLRPTRCKIHTLTLNIGYAEHRQLYSGAGYTLIIQSVYQAGGGRGATEHGFQPQRANDELLQLISHQRKNGGSQCTISGSSPRLLSLTELMNSRKSEGSSGTPWSGHATYCKYTFQTDLPTITYTQPSLVSLQTPTNSSWPWSTTLVASSEMRAGREGRNRAVATPQAGPITFHDVRQRCLIDSSSVLTRSEGLGKGRPPCDWQVSVRAGGNCSRGATRPGPEEPRTILHFRQEVFILLRNEEALGETEELPLLQAQVVAYQVQQNNTFILLLKDGNNKQIVND</sequence>
<name>A0A7J5XRL1_DISMA</name>
<accession>A0A7J5XRL1</accession>
<organism evidence="1 2">
    <name type="scientific">Dissostichus mawsoni</name>
    <name type="common">Antarctic cod</name>
    <dbReference type="NCBI Taxonomy" id="36200"/>
    <lineage>
        <taxon>Eukaryota</taxon>
        <taxon>Metazoa</taxon>
        <taxon>Chordata</taxon>
        <taxon>Craniata</taxon>
        <taxon>Vertebrata</taxon>
        <taxon>Euteleostomi</taxon>
        <taxon>Actinopterygii</taxon>
        <taxon>Neopterygii</taxon>
        <taxon>Teleostei</taxon>
        <taxon>Neoteleostei</taxon>
        <taxon>Acanthomorphata</taxon>
        <taxon>Eupercaria</taxon>
        <taxon>Perciformes</taxon>
        <taxon>Notothenioidei</taxon>
        <taxon>Nototheniidae</taxon>
        <taxon>Dissostichus</taxon>
    </lineage>
</organism>
<gene>
    <name evidence="1" type="ORF">F7725_018493</name>
</gene>
<proteinExistence type="predicted"/>
<keyword evidence="2" id="KW-1185">Reference proteome</keyword>
<protein>
    <submittedName>
        <fullName evidence="1">Uncharacterized protein</fullName>
    </submittedName>
</protein>
<evidence type="ECO:0000313" key="1">
    <source>
        <dbReference type="EMBL" id="KAF3839776.1"/>
    </source>
</evidence>